<dbReference type="PANTHER" id="PTHR43823">
    <property type="entry name" value="SPORULATION PROTEIN YKVU"/>
    <property type="match status" value="1"/>
</dbReference>
<dbReference type="PIRSF" id="PIRSF006603">
    <property type="entry name" value="DinF"/>
    <property type="match status" value="1"/>
</dbReference>
<feature type="transmembrane region" description="Helical" evidence="10">
    <location>
        <begin position="357"/>
        <end position="377"/>
    </location>
</feature>
<keyword evidence="9" id="KW-0046">Antibiotic resistance</keyword>
<dbReference type="EMBL" id="QUAJ01000003">
    <property type="protein sequence ID" value="REI42636.1"/>
    <property type="molecule type" value="Genomic_DNA"/>
</dbReference>
<gene>
    <name evidence="11" type="ORF">DYH56_02395</name>
</gene>
<keyword evidence="6 10" id="KW-0812">Transmembrane</keyword>
<evidence type="ECO:0000256" key="10">
    <source>
        <dbReference type="SAM" id="Phobius"/>
    </source>
</evidence>
<dbReference type="NCBIfam" id="TIGR00797">
    <property type="entry name" value="matE"/>
    <property type="match status" value="1"/>
</dbReference>
<feature type="transmembrane region" description="Helical" evidence="10">
    <location>
        <begin position="267"/>
        <end position="290"/>
    </location>
</feature>
<evidence type="ECO:0000256" key="5">
    <source>
        <dbReference type="ARBA" id="ARBA00022475"/>
    </source>
</evidence>
<feature type="transmembrane region" description="Helical" evidence="10">
    <location>
        <begin position="389"/>
        <end position="407"/>
    </location>
</feature>
<sequence>MNITIKKKGITKTLFKYAFPSILSMWIFSLYTIVDGIFVGRGVGAEALAAVNLSMPFLNFSFAISIMISIGASTLISTCLGRGELKKSREYFTLSLCFLGLIGFIICSASFIFRYELANFLGARREMIPLVVEYLSTLLFFNTFYLIAYALEVLIKVEGKPMVAMFVVGIAAVTNIILDYFLVIVFPLGLRGAAIATGCAQVIQGIILVSFFLKKNSTLKFIRIKLSLKKLFRLIKIGIPDFITELSVGFILFAFNRVIFNSYGTDGLAVFSVIGYTNNLVLMTMLGLTQGMQPIISYLNGQEDFKRKKQLLFLTLKAACIIGIFSYVVVLFFSKSISSLFLNDLNLIRLTAEAKKIFSLSFIMVGINIVTSGFFTAIEHPKKASIISLARGVILILILLIILPYFFGKHSVWIVTTVSELFTLFISITLIKFYKNKKVITIPVL</sequence>
<dbReference type="InterPro" id="IPR051327">
    <property type="entry name" value="MATE_MepA_subfamily"/>
</dbReference>
<dbReference type="CDD" id="cd13143">
    <property type="entry name" value="MATE_MepA_like"/>
    <property type="match status" value="1"/>
</dbReference>
<comment type="caution">
    <text evidence="11">The sequence shown here is derived from an EMBL/GenBank/DDBJ whole genome shotgun (WGS) entry which is preliminary data.</text>
</comment>
<feature type="transmembrane region" description="Helical" evidence="10">
    <location>
        <begin position="311"/>
        <end position="337"/>
    </location>
</feature>
<dbReference type="PANTHER" id="PTHR43823:SF3">
    <property type="entry name" value="MULTIDRUG EXPORT PROTEIN MEPA"/>
    <property type="match status" value="1"/>
</dbReference>
<feature type="transmembrane region" description="Helical" evidence="10">
    <location>
        <begin position="60"/>
        <end position="80"/>
    </location>
</feature>
<keyword evidence="5" id="KW-1003">Cell membrane</keyword>
<evidence type="ECO:0000256" key="9">
    <source>
        <dbReference type="ARBA" id="ARBA00023251"/>
    </source>
</evidence>
<evidence type="ECO:0000313" key="11">
    <source>
        <dbReference type="EMBL" id="REI42636.1"/>
    </source>
</evidence>
<feature type="transmembrane region" description="Helical" evidence="10">
    <location>
        <begin position="413"/>
        <end position="434"/>
    </location>
</feature>
<dbReference type="InterPro" id="IPR045070">
    <property type="entry name" value="MATE_MepA-like"/>
</dbReference>
<dbReference type="InterPro" id="IPR048279">
    <property type="entry name" value="MdtK-like"/>
</dbReference>
<feature type="transmembrane region" description="Helical" evidence="10">
    <location>
        <begin position="234"/>
        <end position="255"/>
    </location>
</feature>
<feature type="transmembrane region" description="Helical" evidence="10">
    <location>
        <begin position="127"/>
        <end position="151"/>
    </location>
</feature>
<name>A0ABX9KJK8_9FUSO</name>
<feature type="transmembrane region" description="Helical" evidence="10">
    <location>
        <begin position="21"/>
        <end position="40"/>
    </location>
</feature>
<reference evidence="11 12" key="1">
    <citation type="submission" date="2018-08" db="EMBL/GenBank/DDBJ databases">
        <title>Draft genome sequence of Psychrilyobacter sp. strain SD5 isolated from Black Sea water.</title>
        <authorList>
            <person name="Yadav S."/>
            <person name="Villanueva L."/>
            <person name="Damste J.S.S."/>
        </authorList>
    </citation>
    <scope>NUCLEOTIDE SEQUENCE [LARGE SCALE GENOMIC DNA]</scope>
    <source>
        <strain evidence="11 12">SD5</strain>
    </source>
</reference>
<dbReference type="InterPro" id="IPR002528">
    <property type="entry name" value="MATE_fam"/>
</dbReference>
<keyword evidence="12" id="KW-1185">Reference proteome</keyword>
<evidence type="ECO:0000256" key="7">
    <source>
        <dbReference type="ARBA" id="ARBA00022989"/>
    </source>
</evidence>
<keyword evidence="7 10" id="KW-1133">Transmembrane helix</keyword>
<dbReference type="RefSeq" id="WP_114641260.1">
    <property type="nucleotide sequence ID" value="NZ_JAACIO010000003.1"/>
</dbReference>
<evidence type="ECO:0000256" key="3">
    <source>
        <dbReference type="ARBA" id="ARBA00022106"/>
    </source>
</evidence>
<dbReference type="Proteomes" id="UP000263486">
    <property type="component" value="Unassembled WGS sequence"/>
</dbReference>
<evidence type="ECO:0000256" key="4">
    <source>
        <dbReference type="ARBA" id="ARBA00022448"/>
    </source>
</evidence>
<comment type="similarity">
    <text evidence="2">Belongs to the multi antimicrobial extrusion (MATE) (TC 2.A.66.1) family. MepA subfamily.</text>
</comment>
<keyword evidence="8 10" id="KW-0472">Membrane</keyword>
<feature type="transmembrane region" description="Helical" evidence="10">
    <location>
        <begin position="163"/>
        <end position="186"/>
    </location>
</feature>
<feature type="transmembrane region" description="Helical" evidence="10">
    <location>
        <begin position="192"/>
        <end position="213"/>
    </location>
</feature>
<comment type="subcellular location">
    <subcellularLocation>
        <location evidence="1">Cell membrane</location>
        <topology evidence="1">Multi-pass membrane protein</topology>
    </subcellularLocation>
</comment>
<accession>A0ABX9KJK8</accession>
<keyword evidence="4" id="KW-0813">Transport</keyword>
<evidence type="ECO:0000256" key="2">
    <source>
        <dbReference type="ARBA" id="ARBA00008417"/>
    </source>
</evidence>
<evidence type="ECO:0000256" key="6">
    <source>
        <dbReference type="ARBA" id="ARBA00022692"/>
    </source>
</evidence>
<proteinExistence type="inferred from homology"/>
<evidence type="ECO:0000256" key="1">
    <source>
        <dbReference type="ARBA" id="ARBA00004651"/>
    </source>
</evidence>
<evidence type="ECO:0000313" key="12">
    <source>
        <dbReference type="Proteomes" id="UP000263486"/>
    </source>
</evidence>
<protein>
    <recommendedName>
        <fullName evidence="3">Multidrug export protein MepA</fullName>
    </recommendedName>
</protein>
<evidence type="ECO:0000256" key="8">
    <source>
        <dbReference type="ARBA" id="ARBA00023136"/>
    </source>
</evidence>
<organism evidence="11 12">
    <name type="scientific">Psychrilyobacter piezotolerans</name>
    <dbReference type="NCBI Taxonomy" id="2293438"/>
    <lineage>
        <taxon>Bacteria</taxon>
        <taxon>Fusobacteriati</taxon>
        <taxon>Fusobacteriota</taxon>
        <taxon>Fusobacteriia</taxon>
        <taxon>Fusobacteriales</taxon>
        <taxon>Fusobacteriaceae</taxon>
        <taxon>Psychrilyobacter</taxon>
    </lineage>
</organism>
<dbReference type="Pfam" id="PF01554">
    <property type="entry name" value="MatE"/>
    <property type="match status" value="2"/>
</dbReference>
<feature type="transmembrane region" description="Helical" evidence="10">
    <location>
        <begin position="92"/>
        <end position="115"/>
    </location>
</feature>